<dbReference type="SUPFAM" id="SSF54506">
    <property type="entry name" value="Diaminopimelate epimerase-like"/>
    <property type="match status" value="1"/>
</dbReference>
<organism evidence="3 4">
    <name type="scientific">Allorhodopirellula heiligendammensis</name>
    <dbReference type="NCBI Taxonomy" id="2714739"/>
    <lineage>
        <taxon>Bacteria</taxon>
        <taxon>Pseudomonadati</taxon>
        <taxon>Planctomycetota</taxon>
        <taxon>Planctomycetia</taxon>
        <taxon>Pirellulales</taxon>
        <taxon>Pirellulaceae</taxon>
        <taxon>Allorhodopirellula</taxon>
    </lineage>
</organism>
<dbReference type="Proteomes" id="UP000319908">
    <property type="component" value="Unassembled WGS sequence"/>
</dbReference>
<comment type="caution">
    <text evidence="3">The sequence shown here is derived from an EMBL/GenBank/DDBJ whole genome shotgun (WGS) entry which is preliminary data.</text>
</comment>
<evidence type="ECO:0000313" key="3">
    <source>
        <dbReference type="EMBL" id="TWU10538.1"/>
    </source>
</evidence>
<dbReference type="PANTHER" id="PTHR13774">
    <property type="entry name" value="PHENAZINE BIOSYNTHESIS PROTEIN"/>
    <property type="match status" value="1"/>
</dbReference>
<dbReference type="EMBL" id="SJPU01000003">
    <property type="protein sequence ID" value="TWU10538.1"/>
    <property type="molecule type" value="Genomic_DNA"/>
</dbReference>
<proteinExistence type="inferred from homology"/>
<evidence type="ECO:0000256" key="1">
    <source>
        <dbReference type="ARBA" id="ARBA00008270"/>
    </source>
</evidence>
<dbReference type="Pfam" id="PF02567">
    <property type="entry name" value="PhzC-PhzF"/>
    <property type="match status" value="1"/>
</dbReference>
<evidence type="ECO:0008006" key="5">
    <source>
        <dbReference type="Google" id="ProtNLM"/>
    </source>
</evidence>
<dbReference type="Gene3D" id="3.10.310.10">
    <property type="entry name" value="Diaminopimelate Epimerase, Chain A, domain 1"/>
    <property type="match status" value="1"/>
</dbReference>
<keyword evidence="4" id="KW-1185">Reference proteome</keyword>
<keyword evidence="2" id="KW-0413">Isomerase</keyword>
<evidence type="ECO:0000256" key="2">
    <source>
        <dbReference type="ARBA" id="ARBA00023235"/>
    </source>
</evidence>
<gene>
    <name evidence="3" type="ORF">Poly21_44430</name>
</gene>
<dbReference type="GO" id="GO:0005737">
    <property type="term" value="C:cytoplasm"/>
    <property type="evidence" value="ECO:0007669"/>
    <property type="project" value="TreeGrafter"/>
</dbReference>
<dbReference type="AlphaFoldDB" id="A0A5C6BEQ8"/>
<name>A0A5C6BEQ8_9BACT</name>
<sequence length="156" mass="17182">MDFPSTPPVDRSNEMLKKQIAEALSVSVNEVWDTKFDTMVVLKDADSVRELTPDMTSLAKIETRGVMLTSESDSAKYDFISRFFAPQHGINEDPVTGSAHCCLAPYWSERLGKSTLIGYQASRRGGTVHCEVTDERVQLSGTAVTVLDGRLLLEPA</sequence>
<dbReference type="PANTHER" id="PTHR13774:SF17">
    <property type="entry name" value="PHENAZINE BIOSYNTHESIS-LIKE DOMAIN-CONTAINING PROTEIN"/>
    <property type="match status" value="1"/>
</dbReference>
<accession>A0A5C6BEQ8</accession>
<dbReference type="GO" id="GO:0016853">
    <property type="term" value="F:isomerase activity"/>
    <property type="evidence" value="ECO:0007669"/>
    <property type="project" value="UniProtKB-KW"/>
</dbReference>
<protein>
    <recommendedName>
        <fullName evidence="5">Isomerase YddE</fullName>
    </recommendedName>
</protein>
<comment type="similarity">
    <text evidence="1">Belongs to the PhzF family.</text>
</comment>
<reference evidence="3 4" key="1">
    <citation type="journal article" date="2020" name="Antonie Van Leeuwenhoek">
        <title>Rhodopirellula heiligendammensis sp. nov., Rhodopirellula pilleata sp. nov., and Rhodopirellula solitaria sp. nov. isolated from natural or artificial marine surfaces in Northern Germany and California, USA, and emended description of the genus Rhodopirellula.</title>
        <authorList>
            <person name="Kallscheuer N."/>
            <person name="Wiegand S."/>
            <person name="Jogler M."/>
            <person name="Boedeker C."/>
            <person name="Peeters S.H."/>
            <person name="Rast P."/>
            <person name="Heuer A."/>
            <person name="Jetten M.S.M."/>
            <person name="Rohde M."/>
            <person name="Jogler C."/>
        </authorList>
    </citation>
    <scope>NUCLEOTIDE SEQUENCE [LARGE SCALE GENOMIC DNA]</scope>
    <source>
        <strain evidence="3 4">Poly21</strain>
    </source>
</reference>
<evidence type="ECO:0000313" key="4">
    <source>
        <dbReference type="Proteomes" id="UP000319908"/>
    </source>
</evidence>
<dbReference type="InterPro" id="IPR003719">
    <property type="entry name" value="Phenazine_PhzF-like"/>
</dbReference>